<accession>A0A7Z7BRX0</accession>
<feature type="domain" description="HTH cro/C1-type" evidence="4">
    <location>
        <begin position="11"/>
        <end position="65"/>
    </location>
</feature>
<dbReference type="Gene3D" id="1.10.260.40">
    <property type="entry name" value="lambda repressor-like DNA-binding domains"/>
    <property type="match status" value="1"/>
</dbReference>
<dbReference type="GO" id="GO:0003700">
    <property type="term" value="F:DNA-binding transcription factor activity"/>
    <property type="evidence" value="ECO:0007669"/>
    <property type="project" value="TreeGrafter"/>
</dbReference>
<sequence>MRLTAIFARNLRLFRYRSGLSQIELAELSGLNKNYVGKLEREENSPTVDTLEALAAALQTDAKSLISRDDVRD</sequence>
<proteinExistence type="predicted"/>
<dbReference type="PANTHER" id="PTHR46797">
    <property type="entry name" value="HTH-TYPE TRANSCRIPTIONAL REGULATOR"/>
    <property type="match status" value="1"/>
</dbReference>
<evidence type="ECO:0000313" key="6">
    <source>
        <dbReference type="Proteomes" id="UP000198917"/>
    </source>
</evidence>
<keyword evidence="2" id="KW-0238">DNA-binding</keyword>
<dbReference type="AlphaFoldDB" id="A0A7Z7BRX0"/>
<evidence type="ECO:0000256" key="2">
    <source>
        <dbReference type="ARBA" id="ARBA00023125"/>
    </source>
</evidence>
<dbReference type="EMBL" id="FNEW01000007">
    <property type="protein sequence ID" value="SDK34265.1"/>
    <property type="molecule type" value="Genomic_DNA"/>
</dbReference>
<evidence type="ECO:0000256" key="1">
    <source>
        <dbReference type="ARBA" id="ARBA00023015"/>
    </source>
</evidence>
<dbReference type="CDD" id="cd00093">
    <property type="entry name" value="HTH_XRE"/>
    <property type="match status" value="1"/>
</dbReference>
<dbReference type="Proteomes" id="UP000198917">
    <property type="component" value="Unassembled WGS sequence"/>
</dbReference>
<dbReference type="RefSeq" id="WP_092734670.1">
    <property type="nucleotide sequence ID" value="NZ_FNEW01000007.1"/>
</dbReference>
<evidence type="ECO:0000256" key="3">
    <source>
        <dbReference type="ARBA" id="ARBA00023163"/>
    </source>
</evidence>
<dbReference type="InterPro" id="IPR001387">
    <property type="entry name" value="Cro/C1-type_HTH"/>
</dbReference>
<dbReference type="InterPro" id="IPR010982">
    <property type="entry name" value="Lambda_DNA-bd_dom_sf"/>
</dbReference>
<name>A0A7Z7BRX0_9HYPH</name>
<dbReference type="GO" id="GO:0005829">
    <property type="term" value="C:cytosol"/>
    <property type="evidence" value="ECO:0007669"/>
    <property type="project" value="TreeGrafter"/>
</dbReference>
<dbReference type="SUPFAM" id="SSF47413">
    <property type="entry name" value="lambda repressor-like DNA-binding domains"/>
    <property type="match status" value="1"/>
</dbReference>
<organism evidence="5 6">
    <name type="scientific">Agrobacterium fabrum</name>
    <dbReference type="NCBI Taxonomy" id="1176649"/>
    <lineage>
        <taxon>Bacteria</taxon>
        <taxon>Pseudomonadati</taxon>
        <taxon>Pseudomonadota</taxon>
        <taxon>Alphaproteobacteria</taxon>
        <taxon>Hyphomicrobiales</taxon>
        <taxon>Rhizobiaceae</taxon>
        <taxon>Rhizobium/Agrobacterium group</taxon>
        <taxon>Agrobacterium</taxon>
        <taxon>Agrobacterium tumefaciens complex</taxon>
    </lineage>
</organism>
<keyword evidence="1" id="KW-0805">Transcription regulation</keyword>
<evidence type="ECO:0000313" key="5">
    <source>
        <dbReference type="EMBL" id="SDK34265.1"/>
    </source>
</evidence>
<dbReference type="InterPro" id="IPR050807">
    <property type="entry name" value="TransReg_Diox_bact_type"/>
</dbReference>
<protein>
    <submittedName>
        <fullName evidence="5">Helix-turn-helix</fullName>
    </submittedName>
</protein>
<reference evidence="5 6" key="1">
    <citation type="submission" date="2016-10" db="EMBL/GenBank/DDBJ databases">
        <authorList>
            <person name="Varghese N."/>
            <person name="Submissions S."/>
        </authorList>
    </citation>
    <scope>NUCLEOTIDE SEQUENCE [LARGE SCALE GENOMIC DNA]</scope>
    <source>
        <strain evidence="5 6">PDC82</strain>
    </source>
</reference>
<keyword evidence="3" id="KW-0804">Transcription</keyword>
<comment type="caution">
    <text evidence="5">The sequence shown here is derived from an EMBL/GenBank/DDBJ whole genome shotgun (WGS) entry which is preliminary data.</text>
</comment>
<evidence type="ECO:0000259" key="4">
    <source>
        <dbReference type="PROSITE" id="PS50943"/>
    </source>
</evidence>
<dbReference type="SMART" id="SM00530">
    <property type="entry name" value="HTH_XRE"/>
    <property type="match status" value="1"/>
</dbReference>
<dbReference type="PANTHER" id="PTHR46797:SF23">
    <property type="entry name" value="HTH-TYPE TRANSCRIPTIONAL REGULATOR SUTR"/>
    <property type="match status" value="1"/>
</dbReference>
<dbReference type="Pfam" id="PF01381">
    <property type="entry name" value="HTH_3"/>
    <property type="match status" value="1"/>
</dbReference>
<dbReference type="GO" id="GO:0003677">
    <property type="term" value="F:DNA binding"/>
    <property type="evidence" value="ECO:0007669"/>
    <property type="project" value="UniProtKB-KW"/>
</dbReference>
<gene>
    <name evidence="5" type="ORF">SAMN05428983_4660</name>
</gene>
<dbReference type="PROSITE" id="PS50943">
    <property type="entry name" value="HTH_CROC1"/>
    <property type="match status" value="1"/>
</dbReference>